<dbReference type="EMBL" id="BART01025874">
    <property type="protein sequence ID" value="GAG90894.1"/>
    <property type="molecule type" value="Genomic_DNA"/>
</dbReference>
<name>X1B592_9ZZZZ</name>
<sequence length="33" mass="3678">MAEFDEKPQFLRASVITPTADTFAQQEVPTPVI</sequence>
<accession>X1B592</accession>
<feature type="non-terminal residue" evidence="1">
    <location>
        <position position="33"/>
    </location>
</feature>
<reference evidence="1" key="1">
    <citation type="journal article" date="2014" name="Front. Microbiol.">
        <title>High frequency of phylogenetically diverse reductive dehalogenase-homologous genes in deep subseafloor sedimentary metagenomes.</title>
        <authorList>
            <person name="Kawai M."/>
            <person name="Futagami T."/>
            <person name="Toyoda A."/>
            <person name="Takaki Y."/>
            <person name="Nishi S."/>
            <person name="Hori S."/>
            <person name="Arai W."/>
            <person name="Tsubouchi T."/>
            <person name="Morono Y."/>
            <person name="Uchiyama I."/>
            <person name="Ito T."/>
            <person name="Fujiyama A."/>
            <person name="Inagaki F."/>
            <person name="Takami H."/>
        </authorList>
    </citation>
    <scope>NUCLEOTIDE SEQUENCE</scope>
    <source>
        <strain evidence="1">Expedition CK06-06</strain>
    </source>
</reference>
<gene>
    <name evidence="1" type="ORF">S01H4_46321</name>
</gene>
<comment type="caution">
    <text evidence="1">The sequence shown here is derived from an EMBL/GenBank/DDBJ whole genome shotgun (WGS) entry which is preliminary data.</text>
</comment>
<dbReference type="AlphaFoldDB" id="X1B592"/>
<protein>
    <submittedName>
        <fullName evidence="1">Uncharacterized protein</fullName>
    </submittedName>
</protein>
<organism evidence="1">
    <name type="scientific">marine sediment metagenome</name>
    <dbReference type="NCBI Taxonomy" id="412755"/>
    <lineage>
        <taxon>unclassified sequences</taxon>
        <taxon>metagenomes</taxon>
        <taxon>ecological metagenomes</taxon>
    </lineage>
</organism>
<evidence type="ECO:0000313" key="1">
    <source>
        <dbReference type="EMBL" id="GAG90894.1"/>
    </source>
</evidence>
<proteinExistence type="predicted"/>